<feature type="non-terminal residue" evidence="1">
    <location>
        <position position="100"/>
    </location>
</feature>
<reference evidence="2" key="1">
    <citation type="journal article" date="2018" name="BMC Genomics">
        <title>Genomic insights into host adaptation between the wheat stripe rust pathogen (Puccinia striiformis f. sp. tritici) and the barley stripe rust pathogen (Puccinia striiformis f. sp. hordei).</title>
        <authorList>
            <person name="Xia C."/>
            <person name="Wang M."/>
            <person name="Yin C."/>
            <person name="Cornejo O.E."/>
            <person name="Hulbert S.H."/>
            <person name="Chen X."/>
        </authorList>
    </citation>
    <scope>NUCLEOTIDE SEQUENCE [LARGE SCALE GENOMIC DNA]</scope>
    <source>
        <strain evidence="2">93-210</strain>
    </source>
</reference>
<proteinExistence type="predicted"/>
<dbReference type="Proteomes" id="UP001060170">
    <property type="component" value="Chromosome 3"/>
</dbReference>
<evidence type="ECO:0000313" key="1">
    <source>
        <dbReference type="EMBL" id="KAI7959340.1"/>
    </source>
</evidence>
<dbReference type="EMBL" id="CM045867">
    <property type="protein sequence ID" value="KAI7959340.1"/>
    <property type="molecule type" value="Genomic_DNA"/>
</dbReference>
<reference evidence="1 2" key="3">
    <citation type="journal article" date="2022" name="Microbiol. Spectr.">
        <title>Folding features and dynamics of 3D genome architecture in plant fungal pathogens.</title>
        <authorList>
            <person name="Xia C."/>
        </authorList>
    </citation>
    <scope>NUCLEOTIDE SEQUENCE [LARGE SCALE GENOMIC DNA]</scope>
    <source>
        <strain evidence="1 2">93-210</strain>
    </source>
</reference>
<name>A0ACC0EU04_9BASI</name>
<organism evidence="1 2">
    <name type="scientific">Puccinia striiformis f. sp. tritici</name>
    <dbReference type="NCBI Taxonomy" id="168172"/>
    <lineage>
        <taxon>Eukaryota</taxon>
        <taxon>Fungi</taxon>
        <taxon>Dikarya</taxon>
        <taxon>Basidiomycota</taxon>
        <taxon>Pucciniomycotina</taxon>
        <taxon>Pucciniomycetes</taxon>
        <taxon>Pucciniales</taxon>
        <taxon>Pucciniaceae</taxon>
        <taxon>Puccinia</taxon>
    </lineage>
</organism>
<gene>
    <name evidence="1" type="ORF">MJO28_003131</name>
</gene>
<protein>
    <submittedName>
        <fullName evidence="1">Uncharacterized protein</fullName>
    </submittedName>
</protein>
<sequence>MIKISIYTTSTAEYADKIVAEIRKRYIKKYPDSHQVPLWKVLSRDYGPHLDGERRRDLLLFGSLDYVVLVDDNIESYYSIRNQNDNVIRVRRYMGDESEE</sequence>
<reference evidence="2" key="2">
    <citation type="journal article" date="2018" name="Mol. Plant Microbe Interact.">
        <title>Genome sequence resources for the wheat stripe rust pathogen (Puccinia striiformis f. sp. tritici) and the barley stripe rust pathogen (Puccinia striiformis f. sp. hordei).</title>
        <authorList>
            <person name="Xia C."/>
            <person name="Wang M."/>
            <person name="Yin C."/>
            <person name="Cornejo O.E."/>
            <person name="Hulbert S.H."/>
            <person name="Chen X."/>
        </authorList>
    </citation>
    <scope>NUCLEOTIDE SEQUENCE [LARGE SCALE GENOMIC DNA]</scope>
    <source>
        <strain evidence="2">93-210</strain>
    </source>
</reference>
<comment type="caution">
    <text evidence="1">The sequence shown here is derived from an EMBL/GenBank/DDBJ whole genome shotgun (WGS) entry which is preliminary data.</text>
</comment>
<accession>A0ACC0EU04</accession>
<evidence type="ECO:0000313" key="2">
    <source>
        <dbReference type="Proteomes" id="UP001060170"/>
    </source>
</evidence>
<keyword evidence="2" id="KW-1185">Reference proteome</keyword>